<name>A0A844FKU8_9LACO</name>
<comment type="similarity">
    <text evidence="2">Belongs to the autoinducer-2 exporter (AI-2E) (TC 2.A.86) family.</text>
</comment>
<dbReference type="GO" id="GO:0005886">
    <property type="term" value="C:plasma membrane"/>
    <property type="evidence" value="ECO:0007669"/>
    <property type="project" value="UniProtKB-SubCell"/>
</dbReference>
<dbReference type="PANTHER" id="PTHR21716">
    <property type="entry name" value="TRANSMEMBRANE PROTEIN"/>
    <property type="match status" value="1"/>
</dbReference>
<dbReference type="InterPro" id="IPR002549">
    <property type="entry name" value="AI-2E-like"/>
</dbReference>
<feature type="transmembrane region" description="Helical" evidence="8">
    <location>
        <begin position="21"/>
        <end position="42"/>
    </location>
</feature>
<feature type="transmembrane region" description="Helical" evidence="8">
    <location>
        <begin position="325"/>
        <end position="344"/>
    </location>
</feature>
<sequence length="395" mass="43536">MKKKADSVFSQWVLNNRFSVGLINVLLTLIIILVFNRISFIFDPVNVFLGAVMPPVIVALLQYYLMNPVVNQLEKRFKVPRTITILAIFALVTLLIIWMINSMIPVVQNQIDSLIKNWPAIWKNATEAIDDLLSKPKLSGLRDSIQKQLTSLQKDMNQLTGSAVSNAFSNLTNAVNVAASVFTTLATAPFILFFMLKDGSKLRPYLAHFAPKRWEQATSSLLSEVNSAMSSYVRGQVSVAICVGIMFFIGYTIIGEPYGAALAIAVGCLNLIPYFGTFLGLIPALIIASVTSIPLLVNVLIVFFIEQLVETRIISPLIVGNRLKMHPVTTIVVMLGAGSVWGLLGVIGGIPMYAVAKILVSHLFAYYKKVSHLYADSLTEQKAPEKGQKEERENS</sequence>
<organism evidence="9 10">
    <name type="scientific">Lactobacillus equicursoris</name>
    <dbReference type="NCBI Taxonomy" id="420645"/>
    <lineage>
        <taxon>Bacteria</taxon>
        <taxon>Bacillati</taxon>
        <taxon>Bacillota</taxon>
        <taxon>Bacilli</taxon>
        <taxon>Lactobacillales</taxon>
        <taxon>Lactobacillaceae</taxon>
        <taxon>Lactobacillus</taxon>
    </lineage>
</organism>
<evidence type="ECO:0000256" key="3">
    <source>
        <dbReference type="ARBA" id="ARBA00022448"/>
    </source>
</evidence>
<feature type="transmembrane region" description="Helical" evidence="8">
    <location>
        <begin position="82"/>
        <end position="100"/>
    </location>
</feature>
<dbReference type="Proteomes" id="UP000452141">
    <property type="component" value="Unassembled WGS sequence"/>
</dbReference>
<keyword evidence="6 8" id="KW-1133">Transmembrane helix</keyword>
<accession>A0A844FKU8</accession>
<dbReference type="AlphaFoldDB" id="A0A844FKU8"/>
<reference evidence="9 10" key="1">
    <citation type="submission" date="2019-08" db="EMBL/GenBank/DDBJ databases">
        <title>In-depth cultivation of the pig gut microbiome towards novel bacterial diversity and tailored functional studies.</title>
        <authorList>
            <person name="Wylensek D."/>
            <person name="Hitch T.C.A."/>
            <person name="Clavel T."/>
        </authorList>
    </citation>
    <scope>NUCLEOTIDE SEQUENCE [LARGE SCALE GENOMIC DNA]</scope>
    <source>
        <strain evidence="9 10">WCA-470BD-2E</strain>
    </source>
</reference>
<keyword evidence="3" id="KW-0813">Transport</keyword>
<evidence type="ECO:0000256" key="2">
    <source>
        <dbReference type="ARBA" id="ARBA00009773"/>
    </source>
</evidence>
<keyword evidence="7 8" id="KW-0472">Membrane</keyword>
<keyword evidence="5 8" id="KW-0812">Transmembrane</keyword>
<dbReference type="Pfam" id="PF01594">
    <property type="entry name" value="AI-2E_transport"/>
    <property type="match status" value="1"/>
</dbReference>
<comment type="subcellular location">
    <subcellularLocation>
        <location evidence="1">Cell membrane</location>
        <topology evidence="1">Multi-pass membrane protein</topology>
    </subcellularLocation>
</comment>
<evidence type="ECO:0000256" key="1">
    <source>
        <dbReference type="ARBA" id="ARBA00004651"/>
    </source>
</evidence>
<evidence type="ECO:0000256" key="4">
    <source>
        <dbReference type="ARBA" id="ARBA00022475"/>
    </source>
</evidence>
<evidence type="ECO:0000256" key="5">
    <source>
        <dbReference type="ARBA" id="ARBA00022692"/>
    </source>
</evidence>
<dbReference type="GO" id="GO:0055085">
    <property type="term" value="P:transmembrane transport"/>
    <property type="evidence" value="ECO:0007669"/>
    <property type="project" value="TreeGrafter"/>
</dbReference>
<evidence type="ECO:0000313" key="10">
    <source>
        <dbReference type="Proteomes" id="UP000452141"/>
    </source>
</evidence>
<dbReference type="EMBL" id="VUMW01000002">
    <property type="protein sequence ID" value="MST79180.1"/>
    <property type="molecule type" value="Genomic_DNA"/>
</dbReference>
<gene>
    <name evidence="9" type="ORF">FYJ61_01520</name>
</gene>
<dbReference type="RefSeq" id="WP_154486319.1">
    <property type="nucleotide sequence ID" value="NZ_VUMW01000002.1"/>
</dbReference>
<comment type="caution">
    <text evidence="9">The sequence shown here is derived from an EMBL/GenBank/DDBJ whole genome shotgun (WGS) entry which is preliminary data.</text>
</comment>
<evidence type="ECO:0000256" key="6">
    <source>
        <dbReference type="ARBA" id="ARBA00022989"/>
    </source>
</evidence>
<protein>
    <submittedName>
        <fullName evidence="9">AI-2E family transporter</fullName>
    </submittedName>
</protein>
<feature type="transmembrane region" description="Helical" evidence="8">
    <location>
        <begin position="237"/>
        <end position="254"/>
    </location>
</feature>
<feature type="transmembrane region" description="Helical" evidence="8">
    <location>
        <begin position="274"/>
        <end position="305"/>
    </location>
</feature>
<dbReference type="PANTHER" id="PTHR21716:SF53">
    <property type="entry name" value="PERMEASE PERM-RELATED"/>
    <property type="match status" value="1"/>
</dbReference>
<feature type="transmembrane region" description="Helical" evidence="8">
    <location>
        <begin position="48"/>
        <end position="70"/>
    </location>
</feature>
<proteinExistence type="inferred from homology"/>
<keyword evidence="4" id="KW-1003">Cell membrane</keyword>
<evidence type="ECO:0000256" key="8">
    <source>
        <dbReference type="SAM" id="Phobius"/>
    </source>
</evidence>
<evidence type="ECO:0000256" key="7">
    <source>
        <dbReference type="ARBA" id="ARBA00023136"/>
    </source>
</evidence>
<evidence type="ECO:0000313" key="9">
    <source>
        <dbReference type="EMBL" id="MST79180.1"/>
    </source>
</evidence>
<feature type="transmembrane region" description="Helical" evidence="8">
    <location>
        <begin position="174"/>
        <end position="196"/>
    </location>
</feature>